<feature type="transmembrane region" description="Helical" evidence="1">
    <location>
        <begin position="35"/>
        <end position="63"/>
    </location>
</feature>
<feature type="transmembrane region" description="Helical" evidence="1">
    <location>
        <begin position="102"/>
        <end position="125"/>
    </location>
</feature>
<dbReference type="GeneID" id="35766675"/>
<protein>
    <submittedName>
        <fullName evidence="3">ECF transporter S component</fullName>
    </submittedName>
    <submittedName>
        <fullName evidence="2">Membrane protein</fullName>
    </submittedName>
</protein>
<keyword evidence="1" id="KW-0812">Transmembrane</keyword>
<reference evidence="2 4" key="1">
    <citation type="journal article" date="2014" name="Genome Announc.">
        <title>Complete Genome Sequence of a Virulent Strain, Streptococcus iniae ISET0901, Isolated from Diseased Tilapia.</title>
        <authorList>
            <person name="Pridgeon J.W."/>
            <person name="Zhang D."/>
            <person name="Zhang L."/>
        </authorList>
    </citation>
    <scope>NUCLEOTIDE SEQUENCE [LARGE SCALE GENOMIC DNA]</scope>
    <source>
        <strain evidence="2 4">ISET0901</strain>
    </source>
</reference>
<dbReference type="KEGG" id="sio:DW64_06240"/>
<evidence type="ECO:0000256" key="1">
    <source>
        <dbReference type="SAM" id="Phobius"/>
    </source>
</evidence>
<name>A0A3L8GF53_STRIN</name>
<feature type="transmembrane region" description="Helical" evidence="1">
    <location>
        <begin position="6"/>
        <end position="23"/>
    </location>
</feature>
<dbReference type="EMBL" id="QLQD01000057">
    <property type="protein sequence ID" value="RLU56512.1"/>
    <property type="molecule type" value="Genomic_DNA"/>
</dbReference>
<feature type="transmembrane region" description="Helical" evidence="1">
    <location>
        <begin position="69"/>
        <end position="90"/>
    </location>
</feature>
<evidence type="ECO:0000313" key="2">
    <source>
        <dbReference type="EMBL" id="AHY16057.1"/>
    </source>
</evidence>
<dbReference type="InterPro" id="IPR024529">
    <property type="entry name" value="ECF_trnsprt_substrate-spec"/>
</dbReference>
<dbReference type="STRING" id="1346.BMF34_06305"/>
<dbReference type="KEGG" id="siz:SI82_06395"/>
<dbReference type="AlphaFoldDB" id="A0A3L8GF53"/>
<keyword evidence="4" id="KW-1185">Reference proteome</keyword>
<dbReference type="KEGG" id="siq:DQ08_06245"/>
<evidence type="ECO:0000313" key="4">
    <source>
        <dbReference type="Proteomes" id="UP000025245"/>
    </source>
</evidence>
<dbReference type="Gene3D" id="1.10.1760.20">
    <property type="match status" value="1"/>
</dbReference>
<evidence type="ECO:0000313" key="5">
    <source>
        <dbReference type="Proteomes" id="UP000269148"/>
    </source>
</evidence>
<reference evidence="3 5" key="2">
    <citation type="submission" date="2018-06" db="EMBL/GenBank/DDBJ databases">
        <title>Mutators as drivers of adaptation in pathogenic bacteria and a risk factor for host jumps and vaccine escape.</title>
        <authorList>
            <person name="Barnes A.C."/>
            <person name="Silayeva O."/>
        </authorList>
    </citation>
    <scope>NUCLEOTIDE SEQUENCE [LARGE SCALE GENOMIC DNA]</scope>
    <source>
        <strain evidence="3 5">QMA0445</strain>
    </source>
</reference>
<evidence type="ECO:0000313" key="3">
    <source>
        <dbReference type="EMBL" id="RLU56512.1"/>
    </source>
</evidence>
<accession>A0A3L8GF53</accession>
<dbReference type="Proteomes" id="UP000025245">
    <property type="component" value="Chromosome"/>
</dbReference>
<organism evidence="3 5">
    <name type="scientific">Streptococcus iniae</name>
    <name type="common">Streptococcus shiloi</name>
    <dbReference type="NCBI Taxonomy" id="1346"/>
    <lineage>
        <taxon>Bacteria</taxon>
        <taxon>Bacillati</taxon>
        <taxon>Bacillota</taxon>
        <taxon>Bacilli</taxon>
        <taxon>Lactobacillales</taxon>
        <taxon>Streptococcaceae</taxon>
        <taxon>Streptococcus</taxon>
    </lineage>
</organism>
<dbReference type="GO" id="GO:0022857">
    <property type="term" value="F:transmembrane transporter activity"/>
    <property type="evidence" value="ECO:0007669"/>
    <property type="project" value="InterPro"/>
</dbReference>
<keyword evidence="1" id="KW-0472">Membrane</keyword>
<dbReference type="OrthoDB" id="5198189at2"/>
<proteinExistence type="predicted"/>
<dbReference type="RefSeq" id="WP_003101198.1">
    <property type="nucleotide sequence ID" value="NZ_CP010783.1"/>
</dbReference>
<dbReference type="EMBL" id="CP007586">
    <property type="protein sequence ID" value="AHY16057.1"/>
    <property type="molecule type" value="Genomic_DNA"/>
</dbReference>
<feature type="transmembrane region" description="Helical" evidence="1">
    <location>
        <begin position="137"/>
        <end position="158"/>
    </location>
</feature>
<dbReference type="Pfam" id="PF12822">
    <property type="entry name" value="ECF_trnsprt"/>
    <property type="match status" value="1"/>
</dbReference>
<sequence length="167" mass="19174">MTTKQLTRIAIFSALALVLRLSFSHLPNIQPVTALFLVFAVFFGFYESVLVMSLTMLISSFVLGFGPWVFWQLATFMLIIFLWTFLIYPLSQKVTNYQMPFISVLAGLCAVLYGIFIDSCFAYLYSMPWWSYVLAGAPFNLAHGLSTLLFYPIIFAIFRRLSHEKIF</sequence>
<dbReference type="Proteomes" id="UP000269148">
    <property type="component" value="Unassembled WGS sequence"/>
</dbReference>
<gene>
    <name evidence="3" type="ORF">DIY07_06510</name>
    <name evidence="2" type="ORF">DQ08_06245</name>
</gene>
<keyword evidence="1" id="KW-1133">Transmembrane helix</keyword>